<dbReference type="Proteomes" id="UP000507470">
    <property type="component" value="Unassembled WGS sequence"/>
</dbReference>
<accession>A0A6J8D4I3</accession>
<organism evidence="2 3">
    <name type="scientific">Mytilus coruscus</name>
    <name type="common">Sea mussel</name>
    <dbReference type="NCBI Taxonomy" id="42192"/>
    <lineage>
        <taxon>Eukaryota</taxon>
        <taxon>Metazoa</taxon>
        <taxon>Spiralia</taxon>
        <taxon>Lophotrochozoa</taxon>
        <taxon>Mollusca</taxon>
        <taxon>Bivalvia</taxon>
        <taxon>Autobranchia</taxon>
        <taxon>Pteriomorphia</taxon>
        <taxon>Mytilida</taxon>
        <taxon>Mytiloidea</taxon>
        <taxon>Mytilidae</taxon>
        <taxon>Mytilinae</taxon>
        <taxon>Mytilus</taxon>
    </lineage>
</organism>
<keyword evidence="3" id="KW-1185">Reference proteome</keyword>
<name>A0A6J8D4I3_MYTCO</name>
<feature type="coiled-coil region" evidence="1">
    <location>
        <begin position="111"/>
        <end position="138"/>
    </location>
</feature>
<evidence type="ECO:0000313" key="3">
    <source>
        <dbReference type="Proteomes" id="UP000507470"/>
    </source>
</evidence>
<reference evidence="2 3" key="1">
    <citation type="submission" date="2020-06" db="EMBL/GenBank/DDBJ databases">
        <authorList>
            <person name="Li R."/>
            <person name="Bekaert M."/>
        </authorList>
    </citation>
    <scope>NUCLEOTIDE SEQUENCE [LARGE SCALE GENOMIC DNA]</scope>
    <source>
        <strain evidence="3">wild</strain>
    </source>
</reference>
<evidence type="ECO:0000256" key="1">
    <source>
        <dbReference type="SAM" id="Coils"/>
    </source>
</evidence>
<dbReference type="EMBL" id="CACVKT020006653">
    <property type="protein sequence ID" value="CAC5402836.1"/>
    <property type="molecule type" value="Genomic_DNA"/>
</dbReference>
<evidence type="ECO:0000313" key="2">
    <source>
        <dbReference type="EMBL" id="CAC5402836.1"/>
    </source>
</evidence>
<proteinExistence type="predicted"/>
<dbReference type="AlphaFoldDB" id="A0A6J8D4I3"/>
<sequence>MEYTQLQVVGNIESWSRRLFKLCEKKCHYGSNLSFLETCNRLKIIPKGFNLKWTLNLGKVDASHQENVNNILENSSYQLIKESIKVCATQLQEVDSNLTQIHSNIINIFGIDILQEIQQNHENELQKVKDKIKRTKSKKISKLRITQQQKINNRYSN</sequence>
<keyword evidence="1" id="KW-0175">Coiled coil</keyword>
<gene>
    <name evidence="2" type="ORF">MCOR_36776</name>
</gene>
<protein>
    <submittedName>
        <fullName evidence="2">Uncharacterized protein</fullName>
    </submittedName>
</protein>